<protein>
    <submittedName>
        <fullName evidence="2">D-alanyl-D-alanine carboxypeptidase</fullName>
    </submittedName>
</protein>
<evidence type="ECO:0000313" key="3">
    <source>
        <dbReference type="Proteomes" id="UP000256486"/>
    </source>
</evidence>
<name>A0A3E0VGU8_9MICO</name>
<keyword evidence="3" id="KW-1185">Reference proteome</keyword>
<dbReference type="OrthoDB" id="3174977at2"/>
<dbReference type="PANTHER" id="PTHR46825">
    <property type="entry name" value="D-ALANYL-D-ALANINE-CARBOXYPEPTIDASE/ENDOPEPTIDASE AMPH"/>
    <property type="match status" value="1"/>
</dbReference>
<dbReference type="Gene3D" id="3.40.710.10">
    <property type="entry name" value="DD-peptidase/beta-lactamase superfamily"/>
    <property type="match status" value="1"/>
</dbReference>
<dbReference type="SUPFAM" id="SSF56601">
    <property type="entry name" value="beta-lactamase/transpeptidase-like"/>
    <property type="match status" value="1"/>
</dbReference>
<sequence>MPWAIGSAIVAVTVALSGCTGSGSVTSTSPAATPASADPVVSARVTDLVAQKMDDYDLRSVIVSIRKGGEDVVTEAFGESLPGVPASTEMHFRNGAVAISYVATALLVLVDEGKVTLDDRLSTWMPEVPHSDQVTLGELARMTSGYPDYVADSDFLHALDANPFRRWTPEELYSIATSKPLVYPPGTNWNYSHTNYILLGLALEKITGTPMSELLQAKVLGPLGLTGTRDSDTPAVPEPALHAYTSERRGYLGLPTETEFVEDSTYWNPSWTITHGAVQTTTIRDLARTAEAVGTGELLSEESHAAQIDTGLRGKTTQVPGCSTCFPQSEVYTYGLGVVMMGDWILQNPMFSGTAAVDAYLPSERATIAVVVTFEPGAFGADGSVRNRATDLFRDLTAIVAPDAVPPTRQ</sequence>
<organism evidence="2 3">
    <name type="scientific">Subtercola boreus</name>
    <dbReference type="NCBI Taxonomy" id="120213"/>
    <lineage>
        <taxon>Bacteria</taxon>
        <taxon>Bacillati</taxon>
        <taxon>Actinomycetota</taxon>
        <taxon>Actinomycetes</taxon>
        <taxon>Micrococcales</taxon>
        <taxon>Microbacteriaceae</taxon>
        <taxon>Subtercola</taxon>
    </lineage>
</organism>
<keyword evidence="2" id="KW-0378">Hydrolase</keyword>
<evidence type="ECO:0000259" key="1">
    <source>
        <dbReference type="Pfam" id="PF00144"/>
    </source>
</evidence>
<reference evidence="2 3" key="1">
    <citation type="submission" date="2017-04" db="EMBL/GenBank/DDBJ databases">
        <title>Comparative genome analysis of Subtercola boreus.</title>
        <authorList>
            <person name="Cho Y.-J."/>
            <person name="Cho A."/>
            <person name="Kim O.-S."/>
            <person name="Lee J.-I."/>
        </authorList>
    </citation>
    <scope>NUCLEOTIDE SEQUENCE [LARGE SCALE GENOMIC DNA]</scope>
    <source>
        <strain evidence="2 3">K300</strain>
    </source>
</reference>
<evidence type="ECO:0000313" key="2">
    <source>
        <dbReference type="EMBL" id="RFA08865.1"/>
    </source>
</evidence>
<keyword evidence="2" id="KW-0121">Carboxypeptidase</keyword>
<comment type="caution">
    <text evidence="2">The sequence shown here is derived from an EMBL/GenBank/DDBJ whole genome shotgun (WGS) entry which is preliminary data.</text>
</comment>
<keyword evidence="2" id="KW-0645">Protease</keyword>
<dbReference type="InterPro" id="IPR001466">
    <property type="entry name" value="Beta-lactam-related"/>
</dbReference>
<dbReference type="InterPro" id="IPR012338">
    <property type="entry name" value="Beta-lactam/transpept-like"/>
</dbReference>
<dbReference type="Pfam" id="PF00144">
    <property type="entry name" value="Beta-lactamase"/>
    <property type="match status" value="1"/>
</dbReference>
<gene>
    <name evidence="2" type="ORF">B7R54_06220</name>
</gene>
<dbReference type="GO" id="GO:0004180">
    <property type="term" value="F:carboxypeptidase activity"/>
    <property type="evidence" value="ECO:0007669"/>
    <property type="project" value="UniProtKB-KW"/>
</dbReference>
<dbReference type="InterPro" id="IPR050491">
    <property type="entry name" value="AmpC-like"/>
</dbReference>
<feature type="domain" description="Beta-lactamase-related" evidence="1">
    <location>
        <begin position="46"/>
        <end position="377"/>
    </location>
</feature>
<dbReference type="PANTHER" id="PTHR46825:SF7">
    <property type="entry name" value="D-ALANYL-D-ALANINE CARBOXYPEPTIDASE"/>
    <property type="match status" value="1"/>
</dbReference>
<accession>A0A3E0VGU8</accession>
<dbReference type="Proteomes" id="UP000256486">
    <property type="component" value="Unassembled WGS sequence"/>
</dbReference>
<proteinExistence type="predicted"/>
<dbReference type="EMBL" id="NBWZ01000001">
    <property type="protein sequence ID" value="RFA08865.1"/>
    <property type="molecule type" value="Genomic_DNA"/>
</dbReference>
<dbReference type="AlphaFoldDB" id="A0A3E0VGU8"/>